<sequence length="246" mass="26490">MSDDVFTPTVSEPKTDPLSELVGEGKKFNTVEDLARGKQESDAFIEQLKMENKTALEELKKAQGDGADSATVTELLKTVQAAQKAAEEGNQPLSSDDLKKIVRETITGDSAEATAKKNREEANALVLEKAGGDKDAAKAYLADRAATLNMSVESLRELGEKSPTAFAKLVGLTRTSQTQEPSIQSIEGSPSADTLLPHKPMELEGHKTKAHYDALKKELGVAKFLGDHKIQNAYMADAMALGERFA</sequence>
<organism evidence="2">
    <name type="scientific">marine sediment metagenome</name>
    <dbReference type="NCBI Taxonomy" id="412755"/>
    <lineage>
        <taxon>unclassified sequences</taxon>
        <taxon>metagenomes</taxon>
        <taxon>ecological metagenomes</taxon>
    </lineage>
</organism>
<comment type="caution">
    <text evidence="2">The sequence shown here is derived from an EMBL/GenBank/DDBJ whole genome shotgun (WGS) entry which is preliminary data.</text>
</comment>
<evidence type="ECO:0000313" key="2">
    <source>
        <dbReference type="EMBL" id="KKM18512.1"/>
    </source>
</evidence>
<accession>A0A0F9HTS3</accession>
<proteinExistence type="predicted"/>
<feature type="region of interest" description="Disordered" evidence="1">
    <location>
        <begin position="1"/>
        <end position="21"/>
    </location>
</feature>
<dbReference type="AlphaFoldDB" id="A0A0F9HTS3"/>
<gene>
    <name evidence="2" type="ORF">LCGC14_1664930</name>
</gene>
<reference evidence="2" key="1">
    <citation type="journal article" date="2015" name="Nature">
        <title>Complex archaea that bridge the gap between prokaryotes and eukaryotes.</title>
        <authorList>
            <person name="Spang A."/>
            <person name="Saw J.H."/>
            <person name="Jorgensen S.L."/>
            <person name="Zaremba-Niedzwiedzka K."/>
            <person name="Martijn J."/>
            <person name="Lind A.E."/>
            <person name="van Eijk R."/>
            <person name="Schleper C."/>
            <person name="Guy L."/>
            <person name="Ettema T.J."/>
        </authorList>
    </citation>
    <scope>NUCLEOTIDE SEQUENCE</scope>
</reference>
<name>A0A0F9HTS3_9ZZZZ</name>
<dbReference type="EMBL" id="LAZR01014206">
    <property type="protein sequence ID" value="KKM18512.1"/>
    <property type="molecule type" value="Genomic_DNA"/>
</dbReference>
<protein>
    <submittedName>
        <fullName evidence="2">Uncharacterized protein</fullName>
    </submittedName>
</protein>
<evidence type="ECO:0000256" key="1">
    <source>
        <dbReference type="SAM" id="MobiDB-lite"/>
    </source>
</evidence>